<accession>A0A2S6HAG7</accession>
<evidence type="ECO:0000313" key="6">
    <source>
        <dbReference type="EMBL" id="PPK74479.1"/>
    </source>
</evidence>
<dbReference type="FunFam" id="3.30.70.270:FF:000001">
    <property type="entry name" value="Diguanylate cyclase domain protein"/>
    <property type="match status" value="1"/>
</dbReference>
<feature type="domain" description="PAC" evidence="3">
    <location>
        <begin position="237"/>
        <end position="291"/>
    </location>
</feature>
<dbReference type="Gene3D" id="3.30.450.20">
    <property type="entry name" value="PAS domain"/>
    <property type="match status" value="2"/>
</dbReference>
<evidence type="ECO:0000313" key="7">
    <source>
        <dbReference type="Proteomes" id="UP000240010"/>
    </source>
</evidence>
<dbReference type="Proteomes" id="UP000240010">
    <property type="component" value="Unassembled WGS sequence"/>
</dbReference>
<evidence type="ECO:0000259" key="5">
    <source>
        <dbReference type="PROSITE" id="PS50887"/>
    </source>
</evidence>
<dbReference type="SUPFAM" id="SSF55073">
    <property type="entry name" value="Nucleotide cyclase"/>
    <property type="match status" value="1"/>
</dbReference>
<dbReference type="GO" id="GO:0006355">
    <property type="term" value="P:regulation of DNA-templated transcription"/>
    <property type="evidence" value="ECO:0007669"/>
    <property type="project" value="InterPro"/>
</dbReference>
<dbReference type="InterPro" id="IPR035919">
    <property type="entry name" value="EAL_sf"/>
</dbReference>
<comment type="cofactor">
    <cofactor evidence="1">
        <name>Mg(2+)</name>
        <dbReference type="ChEBI" id="CHEBI:18420"/>
    </cofactor>
</comment>
<dbReference type="InterPro" id="IPR052155">
    <property type="entry name" value="Biofilm_reg_signaling"/>
</dbReference>
<name>A0A2S6HAG7_9GAMM</name>
<feature type="domain" description="PAS" evidence="2">
    <location>
        <begin position="173"/>
        <end position="217"/>
    </location>
</feature>
<dbReference type="EMBL" id="PTIZ01000009">
    <property type="protein sequence ID" value="PPK74479.1"/>
    <property type="molecule type" value="Genomic_DNA"/>
</dbReference>
<evidence type="ECO:0000259" key="4">
    <source>
        <dbReference type="PROSITE" id="PS50883"/>
    </source>
</evidence>
<protein>
    <submittedName>
        <fullName evidence="6">PAS domain S-box-containing protein/diguanylate cyclase (GGDEF)-like protein</fullName>
    </submittedName>
</protein>
<dbReference type="PROSITE" id="PS50883">
    <property type="entry name" value="EAL"/>
    <property type="match status" value="1"/>
</dbReference>
<dbReference type="Gene3D" id="3.20.20.450">
    <property type="entry name" value="EAL domain"/>
    <property type="match status" value="1"/>
</dbReference>
<dbReference type="SMART" id="SM00267">
    <property type="entry name" value="GGDEF"/>
    <property type="match status" value="1"/>
</dbReference>
<dbReference type="InterPro" id="IPR000700">
    <property type="entry name" value="PAS-assoc_C"/>
</dbReference>
<sequence length="719" mass="81444">MFEKLKEDFGAFTSFFFMMPQLTNRSLAIDTLRVSEAKYRSLFENIDQSVIYLDATGIVMAVNHAAEHLLGLPRDVIIGRKFVDSCFQVIKEDGSVFPEQQQPSMLALRTGKPVEGVVMGLFNSERQNYLWVVVNSVPEFRAGERQPHQVLMTLTDITRQKQSEGKLSMASVIFNNIGEGIFVTDKDKKIISVNEAFTTITGFTQQEVYGKNAHFLHSKKNSIKIDDELSNLTGTVNSWQGEVWRRHKSTMDFPSWTTVSEVKDSSGEVAHYVHVFMDITHFKKAQDHLGFLAYHDPLTRLPNRLLLKDRIDHSLQNALREGSQAAVLFLDLDRFKGINDTYGHEVGDGLLREVAKRIKNLVRKEDTVSRYAGDEFVVFMENIPDAKNPAKLAQKLIETFNAPVYIKGYRLKISTSVGISLFPQDGRDTDTLIKNADAAMYRAKKEGRNNFQYYSLELTTEAFEKMSMEYALRQSIERHELILYYQPQVCLKTGKLVGVESLVRWMHPELGLMSPKQFIYIAEESGFIVALGEWVLQNACMQMRRWLDEGLQVNKIVVNVSAIQFLRSDFIATVERILRSTGLESSSLELELTGNGFMDNSEQTIKALNQLVALGIDLTIDDFGVGCFSFNNLKRIPVKKLKINSSFVVDVLNNANDEDITRAVIALGHGLHLRVIAMGIESTTQQRRLMDLGCDEGQGHLYSSPVLPWSNVFRTLISE</sequence>
<dbReference type="PROSITE" id="PS50887">
    <property type="entry name" value="GGDEF"/>
    <property type="match status" value="1"/>
</dbReference>
<dbReference type="PANTHER" id="PTHR44757">
    <property type="entry name" value="DIGUANYLATE CYCLASE DGCP"/>
    <property type="match status" value="1"/>
</dbReference>
<comment type="caution">
    <text evidence="6">The sequence shown here is derived from an EMBL/GenBank/DDBJ whole genome shotgun (WGS) entry which is preliminary data.</text>
</comment>
<reference evidence="6 7" key="1">
    <citation type="submission" date="2018-02" db="EMBL/GenBank/DDBJ databases">
        <title>Subsurface microbial communities from deep shales in Ohio and West Virginia, USA.</title>
        <authorList>
            <person name="Wrighton K."/>
        </authorList>
    </citation>
    <scope>NUCLEOTIDE SEQUENCE [LARGE SCALE GENOMIC DNA]</scope>
    <source>
        <strain evidence="6 7">OWC-DMM</strain>
    </source>
</reference>
<dbReference type="InterPro" id="IPR035965">
    <property type="entry name" value="PAS-like_dom_sf"/>
</dbReference>
<dbReference type="Pfam" id="PF13426">
    <property type="entry name" value="PAS_9"/>
    <property type="match status" value="1"/>
</dbReference>
<dbReference type="Pfam" id="PF00563">
    <property type="entry name" value="EAL"/>
    <property type="match status" value="1"/>
</dbReference>
<evidence type="ECO:0000259" key="2">
    <source>
        <dbReference type="PROSITE" id="PS50112"/>
    </source>
</evidence>
<dbReference type="CDD" id="cd01948">
    <property type="entry name" value="EAL"/>
    <property type="match status" value="1"/>
</dbReference>
<dbReference type="Pfam" id="PF00989">
    <property type="entry name" value="PAS"/>
    <property type="match status" value="1"/>
</dbReference>
<evidence type="ECO:0000259" key="3">
    <source>
        <dbReference type="PROSITE" id="PS50113"/>
    </source>
</evidence>
<evidence type="ECO:0000256" key="1">
    <source>
        <dbReference type="ARBA" id="ARBA00001946"/>
    </source>
</evidence>
<dbReference type="NCBIfam" id="TIGR00254">
    <property type="entry name" value="GGDEF"/>
    <property type="match status" value="1"/>
</dbReference>
<feature type="domain" description="PAS" evidence="2">
    <location>
        <begin position="35"/>
        <end position="83"/>
    </location>
</feature>
<feature type="domain" description="EAL" evidence="4">
    <location>
        <begin position="465"/>
        <end position="719"/>
    </location>
</feature>
<dbReference type="AlphaFoldDB" id="A0A2S6HAG7"/>
<feature type="domain" description="GGDEF" evidence="5">
    <location>
        <begin position="323"/>
        <end position="456"/>
    </location>
</feature>
<dbReference type="SUPFAM" id="SSF141868">
    <property type="entry name" value="EAL domain-like"/>
    <property type="match status" value="1"/>
</dbReference>
<dbReference type="SUPFAM" id="SSF55785">
    <property type="entry name" value="PYP-like sensor domain (PAS domain)"/>
    <property type="match status" value="2"/>
</dbReference>
<dbReference type="PROSITE" id="PS50112">
    <property type="entry name" value="PAS"/>
    <property type="match status" value="2"/>
</dbReference>
<dbReference type="InterPro" id="IPR043128">
    <property type="entry name" value="Rev_trsase/Diguanyl_cyclase"/>
</dbReference>
<dbReference type="SMART" id="SM00052">
    <property type="entry name" value="EAL"/>
    <property type="match status" value="1"/>
</dbReference>
<dbReference type="RefSeq" id="WP_104429820.1">
    <property type="nucleotide sequence ID" value="NZ_PTIZ01000009.1"/>
</dbReference>
<dbReference type="Pfam" id="PF00990">
    <property type="entry name" value="GGDEF"/>
    <property type="match status" value="1"/>
</dbReference>
<gene>
    <name evidence="6" type="ORF">B0F87_109125</name>
</gene>
<dbReference type="CDD" id="cd01949">
    <property type="entry name" value="GGDEF"/>
    <property type="match status" value="1"/>
</dbReference>
<organism evidence="6 7">
    <name type="scientific">Methylobacter tundripaludum</name>
    <dbReference type="NCBI Taxonomy" id="173365"/>
    <lineage>
        <taxon>Bacteria</taxon>
        <taxon>Pseudomonadati</taxon>
        <taxon>Pseudomonadota</taxon>
        <taxon>Gammaproteobacteria</taxon>
        <taxon>Methylococcales</taxon>
        <taxon>Methylococcaceae</taxon>
        <taxon>Methylobacter</taxon>
    </lineage>
</organism>
<dbReference type="SMART" id="SM00091">
    <property type="entry name" value="PAS"/>
    <property type="match status" value="2"/>
</dbReference>
<dbReference type="PROSITE" id="PS50113">
    <property type="entry name" value="PAC"/>
    <property type="match status" value="1"/>
</dbReference>
<dbReference type="InterPro" id="IPR000014">
    <property type="entry name" value="PAS"/>
</dbReference>
<dbReference type="CDD" id="cd00130">
    <property type="entry name" value="PAS"/>
    <property type="match status" value="2"/>
</dbReference>
<dbReference type="PANTHER" id="PTHR44757:SF2">
    <property type="entry name" value="BIOFILM ARCHITECTURE MAINTENANCE PROTEIN MBAA"/>
    <property type="match status" value="1"/>
</dbReference>
<dbReference type="InterPro" id="IPR013767">
    <property type="entry name" value="PAS_fold"/>
</dbReference>
<dbReference type="Gene3D" id="3.30.70.270">
    <property type="match status" value="1"/>
</dbReference>
<dbReference type="NCBIfam" id="TIGR00229">
    <property type="entry name" value="sensory_box"/>
    <property type="match status" value="2"/>
</dbReference>
<dbReference type="InterPro" id="IPR029787">
    <property type="entry name" value="Nucleotide_cyclase"/>
</dbReference>
<dbReference type="InterPro" id="IPR000160">
    <property type="entry name" value="GGDEF_dom"/>
</dbReference>
<proteinExistence type="predicted"/>
<dbReference type="InterPro" id="IPR001633">
    <property type="entry name" value="EAL_dom"/>
</dbReference>
<dbReference type="GO" id="GO:0003824">
    <property type="term" value="F:catalytic activity"/>
    <property type="evidence" value="ECO:0007669"/>
    <property type="project" value="UniProtKB-ARBA"/>
</dbReference>